<name>A0A1G2JCC0_9BACT</name>
<dbReference type="Proteomes" id="UP000177751">
    <property type="component" value="Unassembled WGS sequence"/>
</dbReference>
<comment type="caution">
    <text evidence="1">The sequence shown here is derived from an EMBL/GenBank/DDBJ whole genome shotgun (WGS) entry which is preliminary data.</text>
</comment>
<evidence type="ECO:0000313" key="2">
    <source>
        <dbReference type="Proteomes" id="UP000177751"/>
    </source>
</evidence>
<proteinExistence type="predicted"/>
<dbReference type="EMBL" id="MHPP01000024">
    <property type="protein sequence ID" value="OGZ84060.1"/>
    <property type="molecule type" value="Genomic_DNA"/>
</dbReference>
<dbReference type="STRING" id="1802229.A2401_00845"/>
<accession>A0A1G2JCC0</accession>
<protein>
    <submittedName>
        <fullName evidence="1">Uncharacterized protein</fullName>
    </submittedName>
</protein>
<gene>
    <name evidence="1" type="ORF">A2401_00845</name>
</gene>
<evidence type="ECO:0000313" key="1">
    <source>
        <dbReference type="EMBL" id="OGZ84060.1"/>
    </source>
</evidence>
<reference evidence="1 2" key="1">
    <citation type="journal article" date="2016" name="Nat. Commun.">
        <title>Thousands of microbial genomes shed light on interconnected biogeochemical processes in an aquifer system.</title>
        <authorList>
            <person name="Anantharaman K."/>
            <person name="Brown C.T."/>
            <person name="Hug L.A."/>
            <person name="Sharon I."/>
            <person name="Castelle C.J."/>
            <person name="Probst A.J."/>
            <person name="Thomas B.C."/>
            <person name="Singh A."/>
            <person name="Wilkins M.J."/>
            <person name="Karaoz U."/>
            <person name="Brodie E.L."/>
            <person name="Williams K.H."/>
            <person name="Hubbard S.S."/>
            <person name="Banfield J.F."/>
        </authorList>
    </citation>
    <scope>NUCLEOTIDE SEQUENCE [LARGE SCALE GENOMIC DNA]</scope>
</reference>
<sequence>MFSIIYIFYHTFYSIAIPLKTIKKGRKQTPCLLRPPWETAKAKKGLSVKAGPMPLQPATAARTPPPLRALFALQCRGDKVGSASQQLHELKMDSDVELLRKPPLDTMDRLGRIRIGEKLALSGIHATHVAKHRFSSKRHTRFLLARNRSDRKVPLLCPAKTTKN</sequence>
<organism evidence="1 2">
    <name type="scientific">Candidatus Staskawiczbacteria bacterium RIFOXYC1_FULL_38_18</name>
    <dbReference type="NCBI Taxonomy" id="1802229"/>
    <lineage>
        <taxon>Bacteria</taxon>
        <taxon>Candidatus Staskawicziibacteriota</taxon>
    </lineage>
</organism>
<dbReference type="AlphaFoldDB" id="A0A1G2JCC0"/>